<dbReference type="SUPFAM" id="SSF55874">
    <property type="entry name" value="ATPase domain of HSP90 chaperone/DNA topoisomerase II/histidine kinase"/>
    <property type="match status" value="1"/>
</dbReference>
<dbReference type="InterPro" id="IPR004358">
    <property type="entry name" value="Sig_transdc_His_kin-like_C"/>
</dbReference>
<sequence length="452" mass="49078">MMSLKNRLIGAAVLWIVVGMLSAGFALSAIFREHVTQQFYDELYVHLDELQRLVNVGKGGQAKVERQLSDPRYDVDSSGFYWEVQRNDHVLARSESLKGGILKTPVDDAADAGVHTHEIDGPTGSLIVAERSKWTAPDGPPVRYIIGTDRRHLETVLASFNNMLILALGLLGLTMALAAAVLITFAMRPFAGMREALMRVRSGQEKRLSGQFPPEVQPLADDLNTLLASSSDLIQRARTQAGNLAHGLKTPLAILTDEAHKIAEQGLEQSSKTIFEQCSRMQTQINFQITRARAVAMRAVPGTVASVAKAASEVTSALSRLYRDRMLNIDNDIADPAKVACDPQDLNEMLANLVDNACKHAKEKVRISVAPGSPSDLLQIIVEDDGPGLPPEAYDIVFDIGQRWDSQKPGGGLGLAIVRDLARLYGGDISLHPSKLGGLAAILELPRLQDAC</sequence>
<evidence type="ECO:0000313" key="15">
    <source>
        <dbReference type="Proteomes" id="UP000033187"/>
    </source>
</evidence>
<dbReference type="PROSITE" id="PS50109">
    <property type="entry name" value="HIS_KIN"/>
    <property type="match status" value="1"/>
</dbReference>
<protein>
    <recommendedName>
        <fullName evidence="3">histidine kinase</fullName>
        <ecNumber evidence="3">2.7.13.3</ecNumber>
    </recommendedName>
</protein>
<comment type="subcellular location">
    <subcellularLocation>
        <location evidence="2">Membrane</location>
    </subcellularLocation>
</comment>
<dbReference type="EMBL" id="LN829119">
    <property type="protein sequence ID" value="CPR17782.1"/>
    <property type="molecule type" value="Genomic_DNA"/>
</dbReference>
<dbReference type="AlphaFoldDB" id="A0A0D6JDC7"/>
<evidence type="ECO:0000256" key="4">
    <source>
        <dbReference type="ARBA" id="ARBA00022553"/>
    </source>
</evidence>
<comment type="catalytic activity">
    <reaction evidence="1">
        <text>ATP + protein L-histidine = ADP + protein N-phospho-L-histidine.</text>
        <dbReference type="EC" id="2.7.13.3"/>
    </reaction>
</comment>
<keyword evidence="9" id="KW-0902">Two-component regulatory system</keyword>
<evidence type="ECO:0000256" key="9">
    <source>
        <dbReference type="ARBA" id="ARBA00023012"/>
    </source>
</evidence>
<dbReference type="GO" id="GO:0005886">
    <property type="term" value="C:plasma membrane"/>
    <property type="evidence" value="ECO:0007669"/>
    <property type="project" value="TreeGrafter"/>
</dbReference>
<dbReference type="Gene3D" id="3.30.565.10">
    <property type="entry name" value="Histidine kinase-like ATPase, C-terminal domain"/>
    <property type="match status" value="1"/>
</dbReference>
<keyword evidence="7" id="KW-0418">Kinase</keyword>
<dbReference type="GO" id="GO:0004673">
    <property type="term" value="F:protein histidine kinase activity"/>
    <property type="evidence" value="ECO:0007669"/>
    <property type="project" value="UniProtKB-EC"/>
</dbReference>
<dbReference type="SMART" id="SM00387">
    <property type="entry name" value="HATPase_c"/>
    <property type="match status" value="1"/>
</dbReference>
<evidence type="ECO:0000313" key="14">
    <source>
        <dbReference type="EMBL" id="CPR17782.1"/>
    </source>
</evidence>
<organism evidence="14 15">
    <name type="scientific">Candidatus Filomicrobium marinum</name>
    <dbReference type="NCBI Taxonomy" id="1608628"/>
    <lineage>
        <taxon>Bacteria</taxon>
        <taxon>Pseudomonadati</taxon>
        <taxon>Pseudomonadota</taxon>
        <taxon>Alphaproteobacteria</taxon>
        <taxon>Hyphomicrobiales</taxon>
        <taxon>Hyphomicrobiaceae</taxon>
        <taxon>Filomicrobium</taxon>
    </lineage>
</organism>
<dbReference type="Pfam" id="PF02518">
    <property type="entry name" value="HATPase_c"/>
    <property type="match status" value="1"/>
</dbReference>
<evidence type="ECO:0000256" key="3">
    <source>
        <dbReference type="ARBA" id="ARBA00012438"/>
    </source>
</evidence>
<dbReference type="PROSITE" id="PS50885">
    <property type="entry name" value="HAMP"/>
    <property type="match status" value="1"/>
</dbReference>
<dbReference type="InterPro" id="IPR003594">
    <property type="entry name" value="HATPase_dom"/>
</dbReference>
<keyword evidence="6 11" id="KW-0812">Transmembrane</keyword>
<dbReference type="EC" id="2.7.13.3" evidence="3"/>
<evidence type="ECO:0000256" key="11">
    <source>
        <dbReference type="SAM" id="Phobius"/>
    </source>
</evidence>
<dbReference type="PRINTS" id="PR00344">
    <property type="entry name" value="BCTRLSENSOR"/>
</dbReference>
<name>A0A0D6JDC7_9HYPH</name>
<dbReference type="KEGG" id="fiy:BN1229_v1_1416"/>
<evidence type="ECO:0000256" key="7">
    <source>
        <dbReference type="ARBA" id="ARBA00022777"/>
    </source>
</evidence>
<keyword evidence="8 11" id="KW-1133">Transmembrane helix</keyword>
<dbReference type="PANTHER" id="PTHR45436:SF5">
    <property type="entry name" value="SENSOR HISTIDINE KINASE TRCS"/>
    <property type="match status" value="1"/>
</dbReference>
<keyword evidence="15" id="KW-1185">Reference proteome</keyword>
<evidence type="ECO:0000256" key="2">
    <source>
        <dbReference type="ARBA" id="ARBA00004370"/>
    </source>
</evidence>
<dbReference type="KEGG" id="fil:BN1229_v1_1415"/>
<dbReference type="InterPro" id="IPR036890">
    <property type="entry name" value="HATPase_C_sf"/>
</dbReference>
<evidence type="ECO:0000256" key="10">
    <source>
        <dbReference type="ARBA" id="ARBA00023136"/>
    </source>
</evidence>
<keyword evidence="5" id="KW-0808">Transferase</keyword>
<dbReference type="GO" id="GO:0000160">
    <property type="term" value="P:phosphorelay signal transduction system"/>
    <property type="evidence" value="ECO:0007669"/>
    <property type="project" value="UniProtKB-KW"/>
</dbReference>
<evidence type="ECO:0000259" key="12">
    <source>
        <dbReference type="PROSITE" id="PS50109"/>
    </source>
</evidence>
<dbReference type="InterPro" id="IPR050428">
    <property type="entry name" value="TCS_sensor_his_kinase"/>
</dbReference>
<feature type="domain" description="HAMP" evidence="13">
    <location>
        <begin position="184"/>
        <end position="235"/>
    </location>
</feature>
<gene>
    <name evidence="14" type="ORF">YBN1229_v1_1416</name>
</gene>
<evidence type="ECO:0000259" key="13">
    <source>
        <dbReference type="PROSITE" id="PS50885"/>
    </source>
</evidence>
<keyword evidence="10 11" id="KW-0472">Membrane</keyword>
<reference evidence="15" key="1">
    <citation type="submission" date="2015-02" db="EMBL/GenBank/DDBJ databases">
        <authorList>
            <person name="Chooi Y.-H."/>
        </authorList>
    </citation>
    <scope>NUCLEOTIDE SEQUENCE [LARGE SCALE GENOMIC DNA]</scope>
    <source>
        <strain evidence="15">strain Y</strain>
    </source>
</reference>
<feature type="domain" description="Histidine kinase" evidence="12">
    <location>
        <begin position="243"/>
        <end position="449"/>
    </location>
</feature>
<evidence type="ECO:0000256" key="6">
    <source>
        <dbReference type="ARBA" id="ARBA00022692"/>
    </source>
</evidence>
<keyword evidence="4" id="KW-0597">Phosphoprotein</keyword>
<dbReference type="InterPro" id="IPR005467">
    <property type="entry name" value="His_kinase_dom"/>
</dbReference>
<proteinExistence type="predicted"/>
<feature type="transmembrane region" description="Helical" evidence="11">
    <location>
        <begin position="163"/>
        <end position="191"/>
    </location>
</feature>
<dbReference type="InterPro" id="IPR003660">
    <property type="entry name" value="HAMP_dom"/>
</dbReference>
<dbReference type="RefSeq" id="WP_046477467.1">
    <property type="nucleotide sequence ID" value="NZ_LN829118.1"/>
</dbReference>
<dbReference type="PANTHER" id="PTHR45436">
    <property type="entry name" value="SENSOR HISTIDINE KINASE YKOH"/>
    <property type="match status" value="1"/>
</dbReference>
<evidence type="ECO:0000256" key="1">
    <source>
        <dbReference type="ARBA" id="ARBA00000085"/>
    </source>
</evidence>
<dbReference type="Gene3D" id="1.10.287.130">
    <property type="match status" value="1"/>
</dbReference>
<evidence type="ECO:0000256" key="5">
    <source>
        <dbReference type="ARBA" id="ARBA00022679"/>
    </source>
</evidence>
<accession>A0A0D6JDC7</accession>
<evidence type="ECO:0000256" key="8">
    <source>
        <dbReference type="ARBA" id="ARBA00022989"/>
    </source>
</evidence>
<dbReference type="OrthoDB" id="9809567at2"/>
<dbReference type="Proteomes" id="UP000033187">
    <property type="component" value="Chromosome 1"/>
</dbReference>